<dbReference type="InterPro" id="IPR006638">
    <property type="entry name" value="Elp3/MiaA/NifB-like_rSAM"/>
</dbReference>
<keyword evidence="2" id="KW-0004">4Fe-4S</keyword>
<dbReference type="SFLD" id="SFLDG01061">
    <property type="entry name" value="methylthiotransferase"/>
    <property type="match status" value="1"/>
</dbReference>
<evidence type="ECO:0000256" key="4">
    <source>
        <dbReference type="ARBA" id="ARBA00022691"/>
    </source>
</evidence>
<protein>
    <submittedName>
        <fullName evidence="10">Threonylcarbamoyladenosine tRNA methylthiotransferase MtaB</fullName>
    </submittedName>
</protein>
<dbReference type="EMBL" id="RBXL01000001">
    <property type="protein sequence ID" value="RKT43363.1"/>
    <property type="molecule type" value="Genomic_DNA"/>
</dbReference>
<dbReference type="SFLD" id="SFLDG01082">
    <property type="entry name" value="B12-binding_domain_containing"/>
    <property type="match status" value="1"/>
</dbReference>
<dbReference type="GO" id="GO:0046872">
    <property type="term" value="F:metal ion binding"/>
    <property type="evidence" value="ECO:0007669"/>
    <property type="project" value="UniProtKB-KW"/>
</dbReference>
<dbReference type="GO" id="GO:0051539">
    <property type="term" value="F:4 iron, 4 sulfur cluster binding"/>
    <property type="evidence" value="ECO:0007669"/>
    <property type="project" value="UniProtKB-KW"/>
</dbReference>
<dbReference type="SUPFAM" id="SSF102114">
    <property type="entry name" value="Radical SAM enzymes"/>
    <property type="match status" value="1"/>
</dbReference>
<keyword evidence="6" id="KW-0408">Iron</keyword>
<evidence type="ECO:0000313" key="11">
    <source>
        <dbReference type="Proteomes" id="UP000274556"/>
    </source>
</evidence>
<dbReference type="InterPro" id="IPR038135">
    <property type="entry name" value="Methylthiotransferase_N_sf"/>
</dbReference>
<organism evidence="10 11">
    <name type="scientific">Thiocapsa rosea</name>
    <dbReference type="NCBI Taxonomy" id="69360"/>
    <lineage>
        <taxon>Bacteria</taxon>
        <taxon>Pseudomonadati</taxon>
        <taxon>Pseudomonadota</taxon>
        <taxon>Gammaproteobacteria</taxon>
        <taxon>Chromatiales</taxon>
        <taxon>Chromatiaceae</taxon>
        <taxon>Thiocapsa</taxon>
    </lineage>
</organism>
<evidence type="ECO:0000259" key="9">
    <source>
        <dbReference type="PROSITE" id="PS51918"/>
    </source>
</evidence>
<dbReference type="InterPro" id="IPR006467">
    <property type="entry name" value="MiaB-like_bact"/>
</dbReference>
<dbReference type="PANTHER" id="PTHR11918:SF45">
    <property type="entry name" value="THREONYLCARBAMOYLADENOSINE TRNA METHYLTHIOTRANSFERASE"/>
    <property type="match status" value="1"/>
</dbReference>
<dbReference type="InterPro" id="IPR013848">
    <property type="entry name" value="Methylthiotransferase_N"/>
</dbReference>
<feature type="domain" description="Radical SAM core" evidence="9">
    <location>
        <begin position="150"/>
        <end position="377"/>
    </location>
</feature>
<dbReference type="SFLD" id="SFLDS00029">
    <property type="entry name" value="Radical_SAM"/>
    <property type="match status" value="1"/>
</dbReference>
<dbReference type="Gene3D" id="3.80.30.20">
    <property type="entry name" value="tm_1862 like domain"/>
    <property type="match status" value="1"/>
</dbReference>
<dbReference type="InterPro" id="IPR005839">
    <property type="entry name" value="Methylthiotransferase"/>
</dbReference>
<dbReference type="Proteomes" id="UP000274556">
    <property type="component" value="Unassembled WGS sequence"/>
</dbReference>
<gene>
    <name evidence="10" type="ORF">BDD21_0696</name>
</gene>
<dbReference type="InterPro" id="IPR020612">
    <property type="entry name" value="Methylthiotransferase_CS"/>
</dbReference>
<keyword evidence="3 10" id="KW-0808">Transferase</keyword>
<name>A0A495V444_9GAMM</name>
<evidence type="ECO:0000256" key="7">
    <source>
        <dbReference type="ARBA" id="ARBA00023014"/>
    </source>
</evidence>
<dbReference type="PANTHER" id="PTHR11918">
    <property type="entry name" value="RADICAL SAM PROTEINS"/>
    <property type="match status" value="1"/>
</dbReference>
<dbReference type="OrthoDB" id="9805215at2"/>
<keyword evidence="4" id="KW-0949">S-adenosyl-L-methionine</keyword>
<dbReference type="NCBIfam" id="TIGR01579">
    <property type="entry name" value="MiaB-like-C"/>
    <property type="match status" value="1"/>
</dbReference>
<dbReference type="InterPro" id="IPR023404">
    <property type="entry name" value="rSAM_horseshoe"/>
</dbReference>
<evidence type="ECO:0000259" key="8">
    <source>
        <dbReference type="PROSITE" id="PS51449"/>
    </source>
</evidence>
<sequence length="455" mass="49793">MRRGLEIGPDHHGPAVSLGRRVHIATLGCRLNEAESEEWAERFRDAGFRVVDADAPADLVVVNTCAVTQEAVRKSRGVLRRSQRANPRARLIVSGCLATLGDSAVSAETGVDLIVVNRDKDRLVEIALATLNLPAMAETAATDAAGALFARGRQRAFIKIQDGCRYSCTFCITTVARGAERSRTPAEIIGAIDRLVAQGIREVVLTGVHLGGYGSDSGGTLSELIARILGETGIPRLRLGSLEPWDLGDAFWRNFEDPRLMPHLHLPLQSGSDHVLRRMARRCKTAEFASLVEQGRARVPDLNITTDIIVGFPGESVDDWDETLAFAESMRFGHIHAFAYSPRTGTRAAEMPSQVDSHTKHRRLIALKDLALQMREAVLREQIGKSVEILCEGNPDGERRDTRFGYTPNYLPVQVATHDTAIDGNQLVKAVLSGLDDAGLMLVGRPMDRRTDSRD</sequence>
<dbReference type="RefSeq" id="WP_120795951.1">
    <property type="nucleotide sequence ID" value="NZ_RBXL01000001.1"/>
</dbReference>
<dbReference type="InterPro" id="IPR007197">
    <property type="entry name" value="rSAM"/>
</dbReference>
<evidence type="ECO:0000256" key="1">
    <source>
        <dbReference type="ARBA" id="ARBA00001966"/>
    </source>
</evidence>
<feature type="domain" description="MTTase N-terminal" evidence="8">
    <location>
        <begin position="20"/>
        <end position="132"/>
    </location>
</feature>
<comment type="cofactor">
    <cofactor evidence="1">
        <name>[4Fe-4S] cluster</name>
        <dbReference type="ChEBI" id="CHEBI:49883"/>
    </cofactor>
</comment>
<evidence type="ECO:0000256" key="3">
    <source>
        <dbReference type="ARBA" id="ARBA00022679"/>
    </source>
</evidence>
<evidence type="ECO:0000256" key="6">
    <source>
        <dbReference type="ARBA" id="ARBA00023004"/>
    </source>
</evidence>
<dbReference type="Gene3D" id="3.40.50.12160">
    <property type="entry name" value="Methylthiotransferase, N-terminal domain"/>
    <property type="match status" value="1"/>
</dbReference>
<evidence type="ECO:0000313" key="10">
    <source>
        <dbReference type="EMBL" id="RKT43363.1"/>
    </source>
</evidence>
<dbReference type="Pfam" id="PF00919">
    <property type="entry name" value="UPF0004"/>
    <property type="match status" value="1"/>
</dbReference>
<dbReference type="AlphaFoldDB" id="A0A495V444"/>
<keyword evidence="7" id="KW-0411">Iron-sulfur</keyword>
<keyword evidence="5" id="KW-0479">Metal-binding</keyword>
<evidence type="ECO:0000256" key="2">
    <source>
        <dbReference type="ARBA" id="ARBA00022485"/>
    </source>
</evidence>
<proteinExistence type="predicted"/>
<dbReference type="Pfam" id="PF04055">
    <property type="entry name" value="Radical_SAM"/>
    <property type="match status" value="1"/>
</dbReference>
<dbReference type="PROSITE" id="PS51449">
    <property type="entry name" value="MTTASE_N"/>
    <property type="match status" value="1"/>
</dbReference>
<dbReference type="SMART" id="SM00729">
    <property type="entry name" value="Elp3"/>
    <property type="match status" value="1"/>
</dbReference>
<keyword evidence="11" id="KW-1185">Reference proteome</keyword>
<dbReference type="InterPro" id="IPR058240">
    <property type="entry name" value="rSAM_sf"/>
</dbReference>
<comment type="caution">
    <text evidence="10">The sequence shown here is derived from an EMBL/GenBank/DDBJ whole genome shotgun (WGS) entry which is preliminary data.</text>
</comment>
<dbReference type="NCBIfam" id="TIGR00089">
    <property type="entry name" value="MiaB/RimO family radical SAM methylthiotransferase"/>
    <property type="match status" value="1"/>
</dbReference>
<evidence type="ECO:0000256" key="5">
    <source>
        <dbReference type="ARBA" id="ARBA00022723"/>
    </source>
</evidence>
<dbReference type="GO" id="GO:0035598">
    <property type="term" value="F:tRNA (N(6)-L-threonylcarbamoyladenosine(37)-C(2))-methylthiotransferase activity"/>
    <property type="evidence" value="ECO:0007669"/>
    <property type="project" value="TreeGrafter"/>
</dbReference>
<reference evidence="10 11" key="1">
    <citation type="submission" date="2018-10" db="EMBL/GenBank/DDBJ databases">
        <title>Genomic Encyclopedia of Archaeal and Bacterial Type Strains, Phase II (KMG-II): from individual species to whole genera.</title>
        <authorList>
            <person name="Goeker M."/>
        </authorList>
    </citation>
    <scope>NUCLEOTIDE SEQUENCE [LARGE SCALE GENOMIC DNA]</scope>
    <source>
        <strain evidence="10 11">DSM 235</strain>
    </source>
</reference>
<dbReference type="PROSITE" id="PS01278">
    <property type="entry name" value="MTTASE_RADICAL"/>
    <property type="match status" value="1"/>
</dbReference>
<accession>A0A495V444</accession>
<dbReference type="PROSITE" id="PS51918">
    <property type="entry name" value="RADICAL_SAM"/>
    <property type="match status" value="1"/>
</dbReference>